<evidence type="ECO:0000313" key="2">
    <source>
        <dbReference type="Proteomes" id="UP000268096"/>
    </source>
</evidence>
<dbReference type="Pfam" id="PF11075">
    <property type="entry name" value="DUF2780"/>
    <property type="match status" value="1"/>
</dbReference>
<dbReference type="EMBL" id="RBTH01000096">
    <property type="protein sequence ID" value="RMT49002.1"/>
    <property type="molecule type" value="Genomic_DNA"/>
</dbReference>
<dbReference type="Proteomes" id="UP000268096">
    <property type="component" value="Unassembled WGS sequence"/>
</dbReference>
<name>A0A3M5LPA3_PSESX</name>
<organism evidence="1 2">
    <name type="scientific">Pseudomonas syringae pv. solidagae</name>
    <dbReference type="NCBI Taxonomy" id="264458"/>
    <lineage>
        <taxon>Bacteria</taxon>
        <taxon>Pseudomonadati</taxon>
        <taxon>Pseudomonadota</taxon>
        <taxon>Gammaproteobacteria</taxon>
        <taxon>Pseudomonadales</taxon>
        <taxon>Pseudomonadaceae</taxon>
        <taxon>Pseudomonas</taxon>
        <taxon>Pseudomonas syringae</taxon>
    </lineage>
</organism>
<protein>
    <submittedName>
        <fullName evidence="1">Uncharacterized protein</fullName>
    </submittedName>
</protein>
<accession>A0A3M5LPA3</accession>
<evidence type="ECO:0000313" key="1">
    <source>
        <dbReference type="EMBL" id="RMT49002.1"/>
    </source>
</evidence>
<sequence>MPVRAEGFPWWQLAWKEVRCRCRSLLMLRAFQMTDTMLFRGKSGVIHRCFRTTQVQSPSKYRTLPWFAASPREQASVPPVKPSASSPTHGRFEFDKGDAMKTARAMALATLMAVAASPAFAFNLNDAANAVSNATNGNQKATAAPEVAGLLNTLGTQLNVTPEQAVGGTGALLGLAKNKLTSTDYSQLAKSVPGLEQMSGTSALDSLGGANGLGSLLGGKSGNSSMLNSALGNVQSMGDVNNAFKALGMDSTMVSQFAPLILQYLGQQGASGSALQSLSGLWGTGS</sequence>
<gene>
    <name evidence="1" type="ORF">ALP48_04486</name>
</gene>
<proteinExistence type="predicted"/>
<reference evidence="1 2" key="1">
    <citation type="submission" date="2018-08" db="EMBL/GenBank/DDBJ databases">
        <title>Recombination of ecologically and evolutionarily significant loci maintains genetic cohesion in the Pseudomonas syringae species complex.</title>
        <authorList>
            <person name="Dillon M."/>
            <person name="Thakur S."/>
            <person name="Almeida R.N.D."/>
            <person name="Weir B.S."/>
            <person name="Guttman D.S."/>
        </authorList>
    </citation>
    <scope>NUCLEOTIDE SEQUENCE [LARGE SCALE GENOMIC DNA]</scope>
    <source>
        <strain evidence="1 2">ICMP 16926</strain>
    </source>
</reference>
<dbReference type="AlphaFoldDB" id="A0A3M5LPA3"/>
<comment type="caution">
    <text evidence="1">The sequence shown here is derived from an EMBL/GenBank/DDBJ whole genome shotgun (WGS) entry which is preliminary data.</text>
</comment>
<dbReference type="InterPro" id="IPR021302">
    <property type="entry name" value="DUF2780_VcgC/VcgE"/>
</dbReference>